<gene>
    <name evidence="2" type="ORF">A2785_02420</name>
</gene>
<sequence length="228" mass="26958">MFLLKNLLKNLKTRLYWILKGPYNPREFWQRWGETFVDEPMQRKIYKEHHWIIKKLKEQNPKTILEVGCGFGRNIRFIAENYPLNKDTGSDQRLEIVGADFSDSMLTSAGRFLKGLDQSRLKITTKKTDVTNLPFKESSFDTVLSHGVLMHIKPDDIKKAVAEMVRVARKYIILIEQNDNSMPLKNRSFQKMNYFSYAYPYKKLLTDQGAQIIEYHRTQELDWFVARV</sequence>
<comment type="caution">
    <text evidence="2">The sequence shown here is derived from an EMBL/GenBank/DDBJ whole genome shotgun (WGS) entry which is preliminary data.</text>
</comment>
<evidence type="ECO:0000313" key="3">
    <source>
        <dbReference type="Proteomes" id="UP000179069"/>
    </source>
</evidence>
<dbReference type="SUPFAM" id="SSF53335">
    <property type="entry name" value="S-adenosyl-L-methionine-dependent methyltransferases"/>
    <property type="match status" value="1"/>
</dbReference>
<dbReference type="Gene3D" id="3.40.50.150">
    <property type="entry name" value="Vaccinia Virus protein VP39"/>
    <property type="match status" value="1"/>
</dbReference>
<proteinExistence type="predicted"/>
<dbReference type="Proteomes" id="UP000179069">
    <property type="component" value="Unassembled WGS sequence"/>
</dbReference>
<reference evidence="2 3" key="1">
    <citation type="journal article" date="2016" name="Nat. Commun.">
        <title>Thousands of microbial genomes shed light on interconnected biogeochemical processes in an aquifer system.</title>
        <authorList>
            <person name="Anantharaman K."/>
            <person name="Brown C.T."/>
            <person name="Hug L.A."/>
            <person name="Sharon I."/>
            <person name="Castelle C.J."/>
            <person name="Probst A.J."/>
            <person name="Thomas B.C."/>
            <person name="Singh A."/>
            <person name="Wilkins M.J."/>
            <person name="Karaoz U."/>
            <person name="Brodie E.L."/>
            <person name="Williams K.H."/>
            <person name="Hubbard S.S."/>
            <person name="Banfield J.F."/>
        </authorList>
    </citation>
    <scope>NUCLEOTIDE SEQUENCE [LARGE SCALE GENOMIC DNA]</scope>
</reference>
<dbReference type="InterPro" id="IPR041698">
    <property type="entry name" value="Methyltransf_25"/>
</dbReference>
<dbReference type="AlphaFoldDB" id="A0A1G1VP02"/>
<feature type="domain" description="Methyltransferase" evidence="1">
    <location>
        <begin position="64"/>
        <end position="169"/>
    </location>
</feature>
<organism evidence="2 3">
    <name type="scientific">Candidatus Chisholmbacteria bacterium RIFCSPHIGHO2_01_FULL_49_18</name>
    <dbReference type="NCBI Taxonomy" id="1797590"/>
    <lineage>
        <taxon>Bacteria</taxon>
        <taxon>Candidatus Chisholmiibacteriota</taxon>
    </lineage>
</organism>
<dbReference type="InterPro" id="IPR029063">
    <property type="entry name" value="SAM-dependent_MTases_sf"/>
</dbReference>
<dbReference type="CDD" id="cd02440">
    <property type="entry name" value="AdoMet_MTases"/>
    <property type="match status" value="1"/>
</dbReference>
<dbReference type="Pfam" id="PF13649">
    <property type="entry name" value="Methyltransf_25"/>
    <property type="match status" value="1"/>
</dbReference>
<protein>
    <recommendedName>
        <fullName evidence="1">Methyltransferase domain-containing protein</fullName>
    </recommendedName>
</protein>
<dbReference type="PANTHER" id="PTHR43591:SF110">
    <property type="entry name" value="RHODANESE DOMAIN-CONTAINING PROTEIN"/>
    <property type="match status" value="1"/>
</dbReference>
<dbReference type="PANTHER" id="PTHR43591">
    <property type="entry name" value="METHYLTRANSFERASE"/>
    <property type="match status" value="1"/>
</dbReference>
<name>A0A1G1VP02_9BACT</name>
<accession>A0A1G1VP02</accession>
<evidence type="ECO:0000313" key="2">
    <source>
        <dbReference type="EMBL" id="OGY16967.1"/>
    </source>
</evidence>
<evidence type="ECO:0000259" key="1">
    <source>
        <dbReference type="Pfam" id="PF13649"/>
    </source>
</evidence>
<dbReference type="EMBL" id="MHCI01000008">
    <property type="protein sequence ID" value="OGY16967.1"/>
    <property type="molecule type" value="Genomic_DNA"/>
</dbReference>